<dbReference type="KEGG" id="pmai:CF386_11825"/>
<feature type="compositionally biased region" description="Basic and acidic residues" evidence="1">
    <location>
        <begin position="49"/>
        <end position="69"/>
    </location>
</feature>
<dbReference type="Proteomes" id="UP000242175">
    <property type="component" value="Chromosome small"/>
</dbReference>
<evidence type="ECO:0000313" key="4">
    <source>
        <dbReference type="Proteomes" id="UP000242175"/>
    </source>
</evidence>
<keyword evidence="2" id="KW-0812">Transmembrane</keyword>
<feature type="transmembrane region" description="Helical" evidence="2">
    <location>
        <begin position="12"/>
        <end position="35"/>
    </location>
</feature>
<organism evidence="3 4">
    <name type="scientific">Paraphotobacterium marinum</name>
    <dbReference type="NCBI Taxonomy" id="1755811"/>
    <lineage>
        <taxon>Bacteria</taxon>
        <taxon>Pseudomonadati</taxon>
        <taxon>Pseudomonadota</taxon>
        <taxon>Gammaproteobacteria</taxon>
        <taxon>Vibrionales</taxon>
        <taxon>Vibrionaceae</taxon>
        <taxon>Paraphotobacterium</taxon>
    </lineage>
</organism>
<keyword evidence="2" id="KW-1133">Transmembrane helix</keyword>
<accession>A0A220VH78</accession>
<proteinExistence type="predicted"/>
<sequence>MKNFIIAFMSSLFTLFVLFFAFMFAIVAGVFGLMFKLVNSFTSSPQRRKSTDGRVIEGEFTDNSKTKLP</sequence>
<evidence type="ECO:0000256" key="1">
    <source>
        <dbReference type="SAM" id="MobiDB-lite"/>
    </source>
</evidence>
<feature type="region of interest" description="Disordered" evidence="1">
    <location>
        <begin position="42"/>
        <end position="69"/>
    </location>
</feature>
<name>A0A220VH78_9GAMM</name>
<keyword evidence="2" id="KW-0472">Membrane</keyword>
<gene>
    <name evidence="3" type="ORF">CF386_11825</name>
</gene>
<dbReference type="EMBL" id="CP022356">
    <property type="protein sequence ID" value="ASK79725.1"/>
    <property type="molecule type" value="Genomic_DNA"/>
</dbReference>
<evidence type="ECO:0000313" key="3">
    <source>
        <dbReference type="EMBL" id="ASK79725.1"/>
    </source>
</evidence>
<reference evidence="3 4" key="1">
    <citation type="journal article" date="2016" name="Int. J. Syst. Evol. Microbiol.">
        <title>Paraphotobacterium marinum gen. nov., sp. nov., a member of the family Vibrionaceae, isolated from surface seawater.</title>
        <authorList>
            <person name="Huang Z."/>
            <person name="Dong C."/>
            <person name="Shao Z."/>
        </authorList>
    </citation>
    <scope>NUCLEOTIDE SEQUENCE [LARGE SCALE GENOMIC DNA]</scope>
    <source>
        <strain evidence="3 4">NSCS20N07D</strain>
    </source>
</reference>
<keyword evidence="4" id="KW-1185">Reference proteome</keyword>
<evidence type="ECO:0000256" key="2">
    <source>
        <dbReference type="SAM" id="Phobius"/>
    </source>
</evidence>
<protein>
    <submittedName>
        <fullName evidence="3">Uncharacterized protein</fullName>
    </submittedName>
</protein>
<dbReference type="AlphaFoldDB" id="A0A220VH78"/>